<name>A0A0F8XCT6_9ZZZZ</name>
<evidence type="ECO:0000313" key="2">
    <source>
        <dbReference type="EMBL" id="KKK66972.1"/>
    </source>
</evidence>
<evidence type="ECO:0000256" key="1">
    <source>
        <dbReference type="SAM" id="Coils"/>
    </source>
</evidence>
<proteinExistence type="predicted"/>
<accession>A0A0F8XCT6</accession>
<comment type="caution">
    <text evidence="2">The sequence shown here is derived from an EMBL/GenBank/DDBJ whole genome shotgun (WGS) entry which is preliminary data.</text>
</comment>
<reference evidence="2" key="1">
    <citation type="journal article" date="2015" name="Nature">
        <title>Complex archaea that bridge the gap between prokaryotes and eukaryotes.</title>
        <authorList>
            <person name="Spang A."/>
            <person name="Saw J.H."/>
            <person name="Jorgensen S.L."/>
            <person name="Zaremba-Niedzwiedzka K."/>
            <person name="Martijn J."/>
            <person name="Lind A.E."/>
            <person name="van Eijk R."/>
            <person name="Schleper C."/>
            <person name="Guy L."/>
            <person name="Ettema T.J."/>
        </authorList>
    </citation>
    <scope>NUCLEOTIDE SEQUENCE</scope>
</reference>
<dbReference type="EMBL" id="LAZR01059827">
    <property type="protein sequence ID" value="KKK66972.1"/>
    <property type="molecule type" value="Genomic_DNA"/>
</dbReference>
<gene>
    <name evidence="2" type="ORF">LCGC14_2958750</name>
</gene>
<organism evidence="2">
    <name type="scientific">marine sediment metagenome</name>
    <dbReference type="NCBI Taxonomy" id="412755"/>
    <lineage>
        <taxon>unclassified sequences</taxon>
        <taxon>metagenomes</taxon>
        <taxon>ecological metagenomes</taxon>
    </lineage>
</organism>
<protein>
    <submittedName>
        <fullName evidence="2">Uncharacterized protein</fullName>
    </submittedName>
</protein>
<keyword evidence="1" id="KW-0175">Coiled coil</keyword>
<dbReference type="AlphaFoldDB" id="A0A0F8XCT6"/>
<sequence length="153" mass="17502">MDAGKAKSVLLQGENLYRLFKDAREALDAANAVVAQVPVAEKRLVALRDEVASVEIKLREAKLVWDKKLPEYRKKETARDLSFASESRKLQTEVDVKRQASREKMRAMDEEVRKAEAERDAKLKSMRETIEDMNSKMIAAQISYKEARRAMGM</sequence>
<feature type="coiled-coil region" evidence="1">
    <location>
        <begin position="98"/>
        <end position="125"/>
    </location>
</feature>